<dbReference type="InterPro" id="IPR020841">
    <property type="entry name" value="PKS_Beta-ketoAc_synthase_dom"/>
</dbReference>
<keyword evidence="5" id="KW-0812">Transmembrane</keyword>
<protein>
    <recommendedName>
        <fullName evidence="6">Ketosynthase family 3 (KS3) domain-containing protein</fullName>
    </recommendedName>
</protein>
<feature type="transmembrane region" description="Helical" evidence="5">
    <location>
        <begin position="55"/>
        <end position="77"/>
    </location>
</feature>
<comment type="similarity">
    <text evidence="2 4">Belongs to the thiolase-like superfamily. Beta-ketoacyl-ACP synthases family.</text>
</comment>
<reference evidence="7 8" key="1">
    <citation type="submission" date="2017-02" db="EMBL/GenBank/DDBJ databases">
        <title>Whole genome sequencing of Metallibacterium scheffleri DSM 24874 (T).</title>
        <authorList>
            <person name="Kumar S."/>
            <person name="Patil P."/>
            <person name="Patil P.B."/>
        </authorList>
    </citation>
    <scope>NUCLEOTIDE SEQUENCE [LARGE SCALE GENOMIC DNA]</scope>
    <source>
        <strain evidence="7 8">DSM 24874</strain>
    </source>
</reference>
<dbReference type="InterPro" id="IPR016039">
    <property type="entry name" value="Thiolase-like"/>
</dbReference>
<dbReference type="Gene3D" id="3.40.47.10">
    <property type="match status" value="2"/>
</dbReference>
<evidence type="ECO:0000256" key="5">
    <source>
        <dbReference type="SAM" id="Phobius"/>
    </source>
</evidence>
<accession>A0A4S3KIF6</accession>
<dbReference type="PROSITE" id="PS52004">
    <property type="entry name" value="KS3_2"/>
    <property type="match status" value="1"/>
</dbReference>
<dbReference type="PROSITE" id="PS00606">
    <property type="entry name" value="KS3_1"/>
    <property type="match status" value="1"/>
</dbReference>
<dbReference type="Pfam" id="PF02801">
    <property type="entry name" value="Ketoacyl-synt_C"/>
    <property type="match status" value="1"/>
</dbReference>
<dbReference type="STRING" id="993689.GCA_002077135_00574"/>
<dbReference type="AlphaFoldDB" id="A0A4S3KIF6"/>
<keyword evidence="3 4" id="KW-0808">Transferase</keyword>
<comment type="pathway">
    <text evidence="1">Lipid metabolism; fatty acid biosynthesis.</text>
</comment>
<dbReference type="GO" id="GO:0004315">
    <property type="term" value="F:3-oxoacyl-[acyl-carrier-protein] synthase activity"/>
    <property type="evidence" value="ECO:0007669"/>
    <property type="project" value="InterPro"/>
</dbReference>
<evidence type="ECO:0000256" key="2">
    <source>
        <dbReference type="ARBA" id="ARBA00008467"/>
    </source>
</evidence>
<keyword evidence="8" id="KW-1185">Reference proteome</keyword>
<evidence type="ECO:0000313" key="7">
    <source>
        <dbReference type="EMBL" id="THD08350.1"/>
    </source>
</evidence>
<dbReference type="GO" id="GO:0005829">
    <property type="term" value="C:cytosol"/>
    <property type="evidence" value="ECO:0007669"/>
    <property type="project" value="TreeGrafter"/>
</dbReference>
<evidence type="ECO:0000256" key="3">
    <source>
        <dbReference type="ARBA" id="ARBA00022679"/>
    </source>
</evidence>
<evidence type="ECO:0000313" key="8">
    <source>
        <dbReference type="Proteomes" id="UP000307749"/>
    </source>
</evidence>
<dbReference type="EMBL" id="MWQO01000050">
    <property type="protein sequence ID" value="THD08350.1"/>
    <property type="molecule type" value="Genomic_DNA"/>
</dbReference>
<sequence>MATSVRRSRARWTLRWTGRTGAEQCIHDRLQDGSFQGSLYFRALADDLAVPSTPVAIAAFTAVSALGTGCAAHVAALRTGRSGLRRNDYAPNGPPLPCWIGRVDDRSLRPAPGLDTRLHRLLILALAQDDFGTLLTRALSDCGATRVALVLGTSTANIETSEQAYRRLDHGHLPRDLADARVYHLHGPAEWLCAHTGIAGPAFTVSTACSASAKAFGLGARLLHAGIADAVLVAGADSLCSSTLYGFNALQLVDAAPCRPFDVERAGLSIGEGAALVLLRRVADAPGAPRLLACGESSDAHHLSAPHPEGLGATRALQAALHECALPAQAFDYINLHGTASRQNDAVEAALVAQALPGISASSTKGATGHTLGAAGALEAVLTLLALHEGVVPATVGCIRPEPGIAAQLALVPQSRALRRALSFSFGFGGSNACLAFAGADAA</sequence>
<keyword evidence="5" id="KW-0472">Membrane</keyword>
<dbReference type="InterPro" id="IPR014031">
    <property type="entry name" value="Ketoacyl_synth_C"/>
</dbReference>
<name>A0A4S3KIF6_9GAMM</name>
<dbReference type="SUPFAM" id="SSF53901">
    <property type="entry name" value="Thiolase-like"/>
    <property type="match status" value="2"/>
</dbReference>
<dbReference type="UniPathway" id="UPA00094"/>
<evidence type="ECO:0000256" key="1">
    <source>
        <dbReference type="ARBA" id="ARBA00005194"/>
    </source>
</evidence>
<dbReference type="InterPro" id="IPR014030">
    <property type="entry name" value="Ketoacyl_synth_N"/>
</dbReference>
<dbReference type="Proteomes" id="UP000307749">
    <property type="component" value="Unassembled WGS sequence"/>
</dbReference>
<dbReference type="CDD" id="cd00834">
    <property type="entry name" value="KAS_I_II"/>
    <property type="match status" value="1"/>
</dbReference>
<proteinExistence type="inferred from homology"/>
<feature type="domain" description="Ketosynthase family 3 (KS3)" evidence="6">
    <location>
        <begin position="1"/>
        <end position="439"/>
    </location>
</feature>
<keyword evidence="5" id="KW-1133">Transmembrane helix</keyword>
<organism evidence="7 8">
    <name type="scientific">Metallibacterium scheffleri</name>
    <dbReference type="NCBI Taxonomy" id="993689"/>
    <lineage>
        <taxon>Bacteria</taxon>
        <taxon>Pseudomonadati</taxon>
        <taxon>Pseudomonadota</taxon>
        <taxon>Gammaproteobacteria</taxon>
        <taxon>Lysobacterales</taxon>
        <taxon>Rhodanobacteraceae</taxon>
        <taxon>Metallibacterium</taxon>
    </lineage>
</organism>
<dbReference type="GO" id="GO:0006633">
    <property type="term" value="P:fatty acid biosynthetic process"/>
    <property type="evidence" value="ECO:0007669"/>
    <property type="project" value="UniProtKB-UniPathway"/>
</dbReference>
<dbReference type="PANTHER" id="PTHR11712:SF320">
    <property type="entry name" value="BETA-KETOACYL SYNTHASE"/>
    <property type="match status" value="1"/>
</dbReference>
<dbReference type="InterPro" id="IPR018201">
    <property type="entry name" value="Ketoacyl_synth_AS"/>
</dbReference>
<dbReference type="Pfam" id="PF00109">
    <property type="entry name" value="ketoacyl-synt"/>
    <property type="match status" value="1"/>
</dbReference>
<dbReference type="InterPro" id="IPR000794">
    <property type="entry name" value="Beta-ketoacyl_synthase"/>
</dbReference>
<dbReference type="OrthoDB" id="9808669at2"/>
<gene>
    <name evidence="7" type="ORF">B1806_13280</name>
</gene>
<evidence type="ECO:0000259" key="6">
    <source>
        <dbReference type="PROSITE" id="PS52004"/>
    </source>
</evidence>
<evidence type="ECO:0000256" key="4">
    <source>
        <dbReference type="RuleBase" id="RU003694"/>
    </source>
</evidence>
<comment type="caution">
    <text evidence="7">The sequence shown here is derived from an EMBL/GenBank/DDBJ whole genome shotgun (WGS) entry which is preliminary data.</text>
</comment>
<dbReference type="PANTHER" id="PTHR11712">
    <property type="entry name" value="POLYKETIDE SYNTHASE-RELATED"/>
    <property type="match status" value="1"/>
</dbReference>
<dbReference type="SMART" id="SM00825">
    <property type="entry name" value="PKS_KS"/>
    <property type="match status" value="1"/>
</dbReference>